<sequence length="101" mass="11823">MKEIQLKDQIKKCQKINLLIHIDFKFNSRPQKISKNVLTESLKILQKISKKWLTGKFKCYLFTTLVLRVNIKSQKMKQNLSKTATVLPDSIVSFSLEQINK</sequence>
<keyword evidence="2" id="KW-1185">Reference proteome</keyword>
<organism evidence="1 2">
    <name type="scientific">Brachionus plicatilis</name>
    <name type="common">Marine rotifer</name>
    <name type="synonym">Brachionus muelleri</name>
    <dbReference type="NCBI Taxonomy" id="10195"/>
    <lineage>
        <taxon>Eukaryota</taxon>
        <taxon>Metazoa</taxon>
        <taxon>Spiralia</taxon>
        <taxon>Gnathifera</taxon>
        <taxon>Rotifera</taxon>
        <taxon>Eurotatoria</taxon>
        <taxon>Monogononta</taxon>
        <taxon>Pseudotrocha</taxon>
        <taxon>Ploima</taxon>
        <taxon>Brachionidae</taxon>
        <taxon>Brachionus</taxon>
    </lineage>
</organism>
<reference evidence="1 2" key="1">
    <citation type="journal article" date="2018" name="Sci. Rep.">
        <title>Genomic signatures of local adaptation to the degree of environmental predictability in rotifers.</title>
        <authorList>
            <person name="Franch-Gras L."/>
            <person name="Hahn C."/>
            <person name="Garcia-Roger E.M."/>
            <person name="Carmona M.J."/>
            <person name="Serra M."/>
            <person name="Gomez A."/>
        </authorList>
    </citation>
    <scope>NUCLEOTIDE SEQUENCE [LARGE SCALE GENOMIC DNA]</scope>
    <source>
        <strain evidence="1">HYR1</strain>
    </source>
</reference>
<comment type="caution">
    <text evidence="1">The sequence shown here is derived from an EMBL/GenBank/DDBJ whole genome shotgun (WGS) entry which is preliminary data.</text>
</comment>
<accession>A0A3M7PSA0</accession>
<proteinExistence type="predicted"/>
<name>A0A3M7PSA0_BRAPC</name>
<dbReference type="AlphaFoldDB" id="A0A3M7PSA0"/>
<evidence type="ECO:0000313" key="2">
    <source>
        <dbReference type="Proteomes" id="UP000276133"/>
    </source>
</evidence>
<dbReference type="EMBL" id="REGN01009073">
    <property type="protein sequence ID" value="RNA02027.1"/>
    <property type="molecule type" value="Genomic_DNA"/>
</dbReference>
<evidence type="ECO:0000313" key="1">
    <source>
        <dbReference type="EMBL" id="RNA02027.1"/>
    </source>
</evidence>
<dbReference type="Proteomes" id="UP000276133">
    <property type="component" value="Unassembled WGS sequence"/>
</dbReference>
<protein>
    <submittedName>
        <fullName evidence="1">Uncharacterized protein</fullName>
    </submittedName>
</protein>
<gene>
    <name evidence="1" type="ORF">BpHYR1_001475</name>
</gene>